<dbReference type="Proteomes" id="UP001293254">
    <property type="component" value="Unassembled WGS sequence"/>
</dbReference>
<organism evidence="1 2">
    <name type="scientific">Sesamum alatum</name>
    <dbReference type="NCBI Taxonomy" id="300844"/>
    <lineage>
        <taxon>Eukaryota</taxon>
        <taxon>Viridiplantae</taxon>
        <taxon>Streptophyta</taxon>
        <taxon>Embryophyta</taxon>
        <taxon>Tracheophyta</taxon>
        <taxon>Spermatophyta</taxon>
        <taxon>Magnoliopsida</taxon>
        <taxon>eudicotyledons</taxon>
        <taxon>Gunneridae</taxon>
        <taxon>Pentapetalae</taxon>
        <taxon>asterids</taxon>
        <taxon>lamiids</taxon>
        <taxon>Lamiales</taxon>
        <taxon>Pedaliaceae</taxon>
        <taxon>Sesamum</taxon>
    </lineage>
</organism>
<keyword evidence="2" id="KW-1185">Reference proteome</keyword>
<sequence>MTDCQIFAKGHIRKFCTLRFEDDFVNPGIQSPYGPCFVWVARCALLGMRRIPVVQHIYNPSSSGMSMGQCSVDNPSRRSDIRGLGIFGNFGGLSMGQFASLTTTVRISSNVAMEIGRWASDKRKMVKSSYTKQVDFHSEQLDRSSSGVIRRSLASAGSMSGPLKGGGTPDWGGLLRGFSLAGDKCKSSLSTSRTISDQPENV</sequence>
<name>A0AAE1YWH9_9LAMI</name>
<accession>A0AAE1YWH9</accession>
<gene>
    <name evidence="1" type="ORF">Salat_0039500</name>
</gene>
<evidence type="ECO:0000313" key="2">
    <source>
        <dbReference type="Proteomes" id="UP001293254"/>
    </source>
</evidence>
<reference evidence="1" key="2">
    <citation type="journal article" date="2024" name="Plant">
        <title>Genomic evolution and insights into agronomic trait innovations of Sesamum species.</title>
        <authorList>
            <person name="Miao H."/>
            <person name="Wang L."/>
            <person name="Qu L."/>
            <person name="Liu H."/>
            <person name="Sun Y."/>
            <person name="Le M."/>
            <person name="Wang Q."/>
            <person name="Wei S."/>
            <person name="Zheng Y."/>
            <person name="Lin W."/>
            <person name="Duan Y."/>
            <person name="Cao H."/>
            <person name="Xiong S."/>
            <person name="Wang X."/>
            <person name="Wei L."/>
            <person name="Li C."/>
            <person name="Ma Q."/>
            <person name="Ju M."/>
            <person name="Zhao R."/>
            <person name="Li G."/>
            <person name="Mu C."/>
            <person name="Tian Q."/>
            <person name="Mei H."/>
            <person name="Zhang T."/>
            <person name="Gao T."/>
            <person name="Zhang H."/>
        </authorList>
    </citation>
    <scope>NUCLEOTIDE SEQUENCE</scope>
    <source>
        <strain evidence="1">3651</strain>
    </source>
</reference>
<evidence type="ECO:0000313" key="1">
    <source>
        <dbReference type="EMBL" id="KAK4437056.1"/>
    </source>
</evidence>
<proteinExistence type="predicted"/>
<dbReference type="AlphaFoldDB" id="A0AAE1YWH9"/>
<comment type="caution">
    <text evidence="1">The sequence shown here is derived from an EMBL/GenBank/DDBJ whole genome shotgun (WGS) entry which is preliminary data.</text>
</comment>
<reference evidence="1" key="1">
    <citation type="submission" date="2020-06" db="EMBL/GenBank/DDBJ databases">
        <authorList>
            <person name="Li T."/>
            <person name="Hu X."/>
            <person name="Zhang T."/>
            <person name="Song X."/>
            <person name="Zhang H."/>
            <person name="Dai N."/>
            <person name="Sheng W."/>
            <person name="Hou X."/>
            <person name="Wei L."/>
        </authorList>
    </citation>
    <scope>NUCLEOTIDE SEQUENCE</scope>
    <source>
        <strain evidence="1">3651</strain>
        <tissue evidence="1">Leaf</tissue>
    </source>
</reference>
<protein>
    <submittedName>
        <fullName evidence="1">Uncharacterized protein</fullName>
    </submittedName>
</protein>
<dbReference type="EMBL" id="JACGWO010000001">
    <property type="protein sequence ID" value="KAK4437056.1"/>
    <property type="molecule type" value="Genomic_DNA"/>
</dbReference>